<name>A0A2T4FEW3_9PSED</name>
<protein>
    <submittedName>
        <fullName evidence="2">Non-ribosomal peptide synthetase</fullName>
    </submittedName>
</protein>
<reference evidence="2 3" key="1">
    <citation type="submission" date="2018-03" db="EMBL/GenBank/DDBJ databases">
        <title>Draft genome sequence of the type strain of Pseudomonas palleroniana LMG 23076, isolated from rice in Cameroon.</title>
        <authorList>
            <person name="Tambong J.T."/>
        </authorList>
    </citation>
    <scope>NUCLEOTIDE SEQUENCE [LARGE SCALE GENOMIC DNA]</scope>
    <source>
        <strain evidence="2 3">LMG 23076</strain>
    </source>
</reference>
<dbReference type="RefSeq" id="WP_146164727.1">
    <property type="nucleotide sequence ID" value="NZ_PYWX01000086.1"/>
</dbReference>
<feature type="non-terminal residue" evidence="2">
    <location>
        <position position="214"/>
    </location>
</feature>
<accession>A0A2T4FEW3</accession>
<dbReference type="GO" id="GO:0044550">
    <property type="term" value="P:secondary metabolite biosynthetic process"/>
    <property type="evidence" value="ECO:0007669"/>
    <property type="project" value="TreeGrafter"/>
</dbReference>
<dbReference type="Pfam" id="PF00501">
    <property type="entry name" value="AMP-binding"/>
    <property type="match status" value="1"/>
</dbReference>
<dbReference type="AlphaFoldDB" id="A0A2T4FEW3"/>
<dbReference type="PRINTS" id="PR00154">
    <property type="entry name" value="AMPBINDING"/>
</dbReference>
<dbReference type="GO" id="GO:0031177">
    <property type="term" value="F:phosphopantetheine binding"/>
    <property type="evidence" value="ECO:0007669"/>
    <property type="project" value="TreeGrafter"/>
</dbReference>
<dbReference type="PANTHER" id="PTHR45527">
    <property type="entry name" value="NONRIBOSOMAL PEPTIDE SYNTHETASE"/>
    <property type="match status" value="1"/>
</dbReference>
<dbReference type="PROSITE" id="PS00455">
    <property type="entry name" value="AMP_BINDING"/>
    <property type="match status" value="1"/>
</dbReference>
<gene>
    <name evidence="2" type="ORF">C9383_26505</name>
</gene>
<feature type="domain" description="AMP-dependent synthetase/ligase" evidence="1">
    <location>
        <begin position="34"/>
        <end position="206"/>
    </location>
</feature>
<dbReference type="InterPro" id="IPR000873">
    <property type="entry name" value="AMP-dep_synth/lig_dom"/>
</dbReference>
<dbReference type="SUPFAM" id="SSF56801">
    <property type="entry name" value="Acetyl-CoA synthetase-like"/>
    <property type="match status" value="1"/>
</dbReference>
<evidence type="ECO:0000259" key="1">
    <source>
        <dbReference type="Pfam" id="PF00501"/>
    </source>
</evidence>
<dbReference type="PANTHER" id="PTHR45527:SF1">
    <property type="entry name" value="FATTY ACID SYNTHASE"/>
    <property type="match status" value="1"/>
</dbReference>
<evidence type="ECO:0000313" key="2">
    <source>
        <dbReference type="EMBL" id="PTC21909.1"/>
    </source>
</evidence>
<proteinExistence type="predicted"/>
<comment type="caution">
    <text evidence="2">The sequence shown here is derived from an EMBL/GenBank/DDBJ whole genome shotgun (WGS) entry which is preliminary data.</text>
</comment>
<organism evidence="2 3">
    <name type="scientific">Pseudomonas palleroniana</name>
    <dbReference type="NCBI Taxonomy" id="191390"/>
    <lineage>
        <taxon>Bacteria</taxon>
        <taxon>Pseudomonadati</taxon>
        <taxon>Pseudomonadota</taxon>
        <taxon>Gammaproteobacteria</taxon>
        <taxon>Pseudomonadales</taxon>
        <taxon>Pseudomonadaceae</taxon>
        <taxon>Pseudomonas</taxon>
    </lineage>
</organism>
<keyword evidence="3" id="KW-1185">Reference proteome</keyword>
<evidence type="ECO:0000313" key="3">
    <source>
        <dbReference type="Proteomes" id="UP000240476"/>
    </source>
</evidence>
<dbReference type="Gene3D" id="3.40.50.980">
    <property type="match status" value="2"/>
</dbReference>
<dbReference type="InterPro" id="IPR020459">
    <property type="entry name" value="AMP-binding"/>
</dbReference>
<dbReference type="InterPro" id="IPR020845">
    <property type="entry name" value="AMP-binding_CS"/>
</dbReference>
<sequence length="214" mass="22753">SGAALLLTVASVEVPEGVRRLDLDSLDLSIEPDHNPALEQSAETAAYIMYTSGSTGTPKGVLVPHRAITRLVINNGYADFNQQDRVAFASNPAFDASTLDVWAPLLNGGAVVVVDQDTLLSQADFAALLQEQAVSVLWMTAGLFHQYAEGLLPVFPQLRYLIVGGDVLDPSVIARVLKDGAPQHLLNGYGPTEATTFSTTHEITRADEGSIPIG</sequence>
<dbReference type="Proteomes" id="UP000240476">
    <property type="component" value="Unassembled WGS sequence"/>
</dbReference>
<dbReference type="EMBL" id="PYWX01000086">
    <property type="protein sequence ID" value="PTC21909.1"/>
    <property type="molecule type" value="Genomic_DNA"/>
</dbReference>
<feature type="non-terminal residue" evidence="2">
    <location>
        <position position="1"/>
    </location>
</feature>
<dbReference type="GO" id="GO:0005829">
    <property type="term" value="C:cytosol"/>
    <property type="evidence" value="ECO:0007669"/>
    <property type="project" value="TreeGrafter"/>
</dbReference>
<dbReference type="GO" id="GO:0043041">
    <property type="term" value="P:amino acid activation for nonribosomal peptide biosynthetic process"/>
    <property type="evidence" value="ECO:0007669"/>
    <property type="project" value="TreeGrafter"/>
</dbReference>